<gene>
    <name evidence="2" type="ORF">SAMN05216218_109187</name>
</gene>
<name>A0A1G7NZA3_9EURY</name>
<dbReference type="STRING" id="660518.SAMN05216218_109187"/>
<organism evidence="2 3">
    <name type="scientific">Halorientalis regularis</name>
    <dbReference type="NCBI Taxonomy" id="660518"/>
    <lineage>
        <taxon>Archaea</taxon>
        <taxon>Methanobacteriati</taxon>
        <taxon>Methanobacteriota</taxon>
        <taxon>Stenosarchaea group</taxon>
        <taxon>Halobacteria</taxon>
        <taxon>Halobacteriales</taxon>
        <taxon>Haloarculaceae</taxon>
        <taxon>Halorientalis</taxon>
    </lineage>
</organism>
<dbReference type="Proteomes" id="UP000199076">
    <property type="component" value="Unassembled WGS sequence"/>
</dbReference>
<protein>
    <recommendedName>
        <fullName evidence="1">DUF7509 domain-containing protein</fullName>
    </recommendedName>
</protein>
<evidence type="ECO:0000313" key="3">
    <source>
        <dbReference type="Proteomes" id="UP000199076"/>
    </source>
</evidence>
<dbReference type="Pfam" id="PF24349">
    <property type="entry name" value="DUF7509"/>
    <property type="match status" value="1"/>
</dbReference>
<dbReference type="EMBL" id="FNBK01000009">
    <property type="protein sequence ID" value="SDF78699.1"/>
    <property type="molecule type" value="Genomic_DNA"/>
</dbReference>
<keyword evidence="3" id="KW-1185">Reference proteome</keyword>
<dbReference type="RefSeq" id="WP_217630163.1">
    <property type="nucleotide sequence ID" value="NZ_FNBK01000009.1"/>
</dbReference>
<dbReference type="AlphaFoldDB" id="A0A1G7NZA3"/>
<feature type="domain" description="DUF7509" evidence="1">
    <location>
        <begin position="2"/>
        <end position="108"/>
    </location>
</feature>
<sequence>MVDQSVAFVAASDASAFVFTKASLTTGVGAEAGAVPESSGLRADDPSRPPELCRIFAEAKRAERDGRTYLEPRFASASIDEMDEADDLPISHFADREQLIEKLTRFVEGDVFELA</sequence>
<evidence type="ECO:0000313" key="2">
    <source>
        <dbReference type="EMBL" id="SDF78699.1"/>
    </source>
</evidence>
<dbReference type="OrthoDB" id="240880at2157"/>
<dbReference type="InterPro" id="IPR055931">
    <property type="entry name" value="DUF7509"/>
</dbReference>
<accession>A0A1G7NZA3</accession>
<proteinExistence type="predicted"/>
<reference evidence="3" key="1">
    <citation type="submission" date="2016-10" db="EMBL/GenBank/DDBJ databases">
        <authorList>
            <person name="Varghese N."/>
            <person name="Submissions S."/>
        </authorList>
    </citation>
    <scope>NUCLEOTIDE SEQUENCE [LARGE SCALE GENOMIC DNA]</scope>
    <source>
        <strain evidence="3">IBRC-M 10760</strain>
    </source>
</reference>
<evidence type="ECO:0000259" key="1">
    <source>
        <dbReference type="Pfam" id="PF24349"/>
    </source>
</evidence>